<feature type="domain" description="Peptidase U32 collagenase" evidence="2">
    <location>
        <begin position="390"/>
        <end position="506"/>
    </location>
</feature>
<dbReference type="InterPro" id="IPR051454">
    <property type="entry name" value="RNA/ubiquinone_mod_enzymes"/>
</dbReference>
<dbReference type="PANTHER" id="PTHR30217:SF10">
    <property type="entry name" value="23S RRNA 5-HYDROXYCYTIDINE C2501 SYNTHASE"/>
    <property type="match status" value="1"/>
</dbReference>
<dbReference type="AlphaFoldDB" id="A0A0R2X7T5"/>
<dbReference type="Proteomes" id="UP000051557">
    <property type="component" value="Unassembled WGS sequence"/>
</dbReference>
<protein>
    <submittedName>
        <fullName evidence="3">Peptidase U32</fullName>
    </submittedName>
</protein>
<evidence type="ECO:0000259" key="2">
    <source>
        <dbReference type="Pfam" id="PF12392"/>
    </source>
</evidence>
<organism evidence="3 4">
    <name type="scientific">Verrucomicrobia subdivision 6 bacterium BACL9 MAG-120820-bin42</name>
    <dbReference type="NCBI Taxonomy" id="1655634"/>
    <lineage>
        <taxon>Bacteria</taxon>
        <taxon>Pseudomonadati</taxon>
        <taxon>Verrucomicrobiota</taxon>
        <taxon>Verrucomicrobiia</taxon>
        <taxon>Verrucomicrobiales</taxon>
        <taxon>Verrucomicrobia subdivision 6</taxon>
    </lineage>
</organism>
<feature type="region of interest" description="Disordered" evidence="1">
    <location>
        <begin position="402"/>
        <end position="421"/>
    </location>
</feature>
<accession>A0A0R2X7T5</accession>
<proteinExistence type="predicted"/>
<evidence type="ECO:0000256" key="1">
    <source>
        <dbReference type="SAM" id="MobiDB-lite"/>
    </source>
</evidence>
<evidence type="ECO:0000313" key="3">
    <source>
        <dbReference type="EMBL" id="KRP32133.1"/>
    </source>
</evidence>
<dbReference type="InterPro" id="IPR001539">
    <property type="entry name" value="Peptidase_U32"/>
</dbReference>
<reference evidence="3 4" key="1">
    <citation type="submission" date="2015-10" db="EMBL/GenBank/DDBJ databases">
        <title>Metagenome-Assembled Genomes uncover a global brackish microbiome.</title>
        <authorList>
            <person name="Hugerth L.W."/>
            <person name="Larsson J."/>
            <person name="Alneberg J."/>
            <person name="Lindh M.V."/>
            <person name="Legrand C."/>
            <person name="Pinhassi J."/>
            <person name="Andersson A.F."/>
        </authorList>
    </citation>
    <scope>NUCLEOTIDE SEQUENCE [LARGE SCALE GENOMIC DNA]</scope>
    <source>
        <strain evidence="3">BACL9 MAG-120820-bin42</strain>
    </source>
</reference>
<dbReference type="PANTHER" id="PTHR30217">
    <property type="entry name" value="PEPTIDASE U32 FAMILY"/>
    <property type="match status" value="1"/>
</dbReference>
<dbReference type="Pfam" id="PF01136">
    <property type="entry name" value="Peptidase_U32"/>
    <property type="match status" value="2"/>
</dbReference>
<sequence length="821" mass="90640">MPTTGKPELLAPAGDWDCLKAAVTAGADAVYFGLPAFNARLRAENFTEADLPLVMQYLHARGRRGYLTLNVLIFPSELAEAERLLHWVDECKVDAIIVQDLGLVRLARKICPSVAIHASTQMTLTSPEGVAFARRQGISLAVLARELSLRELAKFPSPTDPSGLPLEVFVHGALCVAYSGQCLTSEVLGRRSANRGECAQACRLPYGLEVDGEPKNLGDRAYLLSPQDLAAVDEIPELIQLGLHSFKIEGRLKSPDYITAVTSVYRKAIDQAVAAQAKPASAEDRYRLEMTFSRGLFSGWFHGVDHQQLVHARFGKKRGPLAGRISRTGPDWIEIEEMMTPLHPGDGVVIDRGTDTEKEPGGFLFGVKGNRLLFRHGSLPAHTSRPGDRVWKTKDPQLEKQLRAERSKEAPTQTTPLDLKISGQPNKPLYIHATVLEQEALLTSIIPLTPARNRPLTPESLRQQFSRLGGTPFHLGELSVDLPQPVILPVSELYRLRRDLVARLSASAPLSHFPGKVGTSAQGGTPTLASLLQPILDSKSTHPTPTQPMISVLCRDPAQVEALLAESPDLLYLDFEDLRRFAPTVEVIRQKSKVPVYLATPRIQKAGETGFFRLIENAKPDGVLIRNLGALDYFRSAHLPMIGDFSLNVSNALSADLFIREGLQRLTPSYDLDITQLLELLRSAPSDWFELTLHQHIPMFHMEHCVFAAFLSEGKDHLTCGRPCDHHRIAVRDRVGESHPIRADVGCRNTVFNSRPQSGASHLPSLLASGLRQFRLELLDESPEESVRLLRSYREALVGHTDPRYLARSLGARDQLGVLAQ</sequence>
<comment type="caution">
    <text evidence="3">The sequence shown here is derived from an EMBL/GenBank/DDBJ whole genome shotgun (WGS) entry which is preliminary data.</text>
</comment>
<dbReference type="EMBL" id="LIDM01000167">
    <property type="protein sequence ID" value="KRP32133.1"/>
    <property type="molecule type" value="Genomic_DNA"/>
</dbReference>
<dbReference type="InterPro" id="IPR020988">
    <property type="entry name" value="Pept_U32_collagenase"/>
</dbReference>
<evidence type="ECO:0000313" key="4">
    <source>
        <dbReference type="Proteomes" id="UP000051557"/>
    </source>
</evidence>
<name>A0A0R2X7T5_9BACT</name>
<gene>
    <name evidence="3" type="ORF">ABS32_04785</name>
</gene>
<dbReference type="Pfam" id="PF12392">
    <property type="entry name" value="DUF3656"/>
    <property type="match status" value="1"/>
</dbReference>